<evidence type="ECO:0000256" key="1">
    <source>
        <dbReference type="ARBA" id="ARBA00007129"/>
    </source>
</evidence>
<accession>A0A507D427</accession>
<dbReference type="Gene3D" id="1.10.10.1460">
    <property type="match status" value="1"/>
</dbReference>
<dbReference type="STRING" id="286115.A0A507D427"/>
<dbReference type="InterPro" id="IPR025659">
    <property type="entry name" value="Tubby-like_C"/>
</dbReference>
<name>A0A507D427_9FUNG</name>
<protein>
    <recommendedName>
        <fullName evidence="4">Tubby C-terminal domain-containing protein</fullName>
    </recommendedName>
</protein>
<gene>
    <name evidence="5" type="ORF">SeMB42_g03768</name>
</gene>
<dbReference type="GO" id="GO:0061512">
    <property type="term" value="P:protein localization to cilium"/>
    <property type="evidence" value="ECO:0007669"/>
    <property type="project" value="TreeGrafter"/>
</dbReference>
<feature type="region of interest" description="Disordered" evidence="3">
    <location>
        <begin position="319"/>
        <end position="338"/>
    </location>
</feature>
<feature type="compositionally biased region" description="Polar residues" evidence="3">
    <location>
        <begin position="206"/>
        <end position="227"/>
    </location>
</feature>
<comment type="caution">
    <text evidence="5">The sequence shown here is derived from an EMBL/GenBank/DDBJ whole genome shotgun (WGS) entry which is preliminary data.</text>
</comment>
<feature type="region of interest" description="Disordered" evidence="3">
    <location>
        <begin position="70"/>
        <end position="281"/>
    </location>
</feature>
<feature type="compositionally biased region" description="Basic and acidic residues" evidence="3">
    <location>
        <begin position="489"/>
        <end position="503"/>
    </location>
</feature>
<evidence type="ECO:0000256" key="3">
    <source>
        <dbReference type="SAM" id="MobiDB-lite"/>
    </source>
</evidence>
<dbReference type="GO" id="GO:0005929">
    <property type="term" value="C:cilium"/>
    <property type="evidence" value="ECO:0007669"/>
    <property type="project" value="TreeGrafter"/>
</dbReference>
<dbReference type="InterPro" id="IPR000007">
    <property type="entry name" value="Tubby_C"/>
</dbReference>
<dbReference type="VEuPathDB" id="FungiDB:SeMB42_g03768"/>
<feature type="coiled-coil region" evidence="2">
    <location>
        <begin position="16"/>
        <end position="43"/>
    </location>
</feature>
<proteinExistence type="inferred from homology"/>
<dbReference type="PANTHER" id="PTHR16517">
    <property type="entry name" value="TUBBY-RELATED"/>
    <property type="match status" value="1"/>
</dbReference>
<feature type="compositionally biased region" description="Basic and acidic residues" evidence="3">
    <location>
        <begin position="121"/>
        <end position="140"/>
    </location>
</feature>
<keyword evidence="6" id="KW-1185">Reference proteome</keyword>
<comment type="similarity">
    <text evidence="1">Belongs to the TUB family.</text>
</comment>
<evidence type="ECO:0000313" key="5">
    <source>
        <dbReference type="EMBL" id="TPX46259.1"/>
    </source>
</evidence>
<keyword evidence="2" id="KW-0175">Coiled coil</keyword>
<feature type="compositionally biased region" description="Low complexity" evidence="3">
    <location>
        <begin position="327"/>
        <end position="338"/>
    </location>
</feature>
<dbReference type="AlphaFoldDB" id="A0A507D427"/>
<dbReference type="SUPFAM" id="SSF54518">
    <property type="entry name" value="Tubby C-terminal domain-like"/>
    <property type="match status" value="1"/>
</dbReference>
<feature type="compositionally biased region" description="Basic and acidic residues" evidence="3">
    <location>
        <begin position="147"/>
        <end position="174"/>
    </location>
</feature>
<feature type="compositionally biased region" description="Pro residues" evidence="3">
    <location>
        <begin position="184"/>
        <end position="197"/>
    </location>
</feature>
<feature type="compositionally biased region" description="Polar residues" evidence="3">
    <location>
        <begin position="108"/>
        <end position="119"/>
    </location>
</feature>
<evidence type="ECO:0000256" key="2">
    <source>
        <dbReference type="SAM" id="Coils"/>
    </source>
</evidence>
<feature type="compositionally biased region" description="Polar residues" evidence="3">
    <location>
        <begin position="247"/>
        <end position="281"/>
    </location>
</feature>
<evidence type="ECO:0000313" key="6">
    <source>
        <dbReference type="Proteomes" id="UP000317494"/>
    </source>
</evidence>
<sequence length="747" mass="83583">MVLCDGPDMDMDLDMDMHLNDQLKQVKRELKEWERAFLDAEARKPNKDDIAADRAIHIRYKLYAKLKRARESAAGRSLPSDDHDLDERLQSPPPINARHRHEPPDSNPLESSLKQQSSRKVTKDPVSHPAPYERDTEPSRQSKNPRQRPENVPDTYEVKESARQETLSEYHDAVYDPSARPSFTSPPPPMNTEPAPAPWRKRDSTSHLNTPSPALNASATSLQLQCHTSRSFPSPSSSRPTSPLSVNPITTPKSTPSLKTASLGRTSNVPTRNNSPVTSESTIPLKADLPAHFKLKRTTIAAGPISTADIEAGIRPKPAQLVSSNDSPPSAVESPASPTRGALLSAPIMGSEYQEFVNRRRQMEALAAQQYEKEREQDRQREKEAVLAHRHFQMSVLLNVMYLYPQPPPQPLVKHPPSLDPRRYSPYRLLDTSPTQSIFVKAGKRPPMHQGGDIITLDSPASLSSRVYDDDDEDVDVIVPLAEFSSHVAQRDSKSPRTDESHSVHKGTPIDNPKIFKRLREDGVLRCRLVRRSNGIYKTNPAFYLYNDFNDEFLLAARKKLKSKNVAFVISNSSDDMNKDGQHYIAKLKANTQRTVFTLFDARSYSKAAPNKGLKELSCITYSKTIMPREMFVAIPATHIVEGSNDCSTDVLADLRAQNTSKLHFLRNKPPRWNEATQSHCLNFGGRVTLPSIKNFQLITDGGDPSYIVMQFGRCGQDDFALDGQYPLTPLEAFSIALSTFHAHDSA</sequence>
<feature type="compositionally biased region" description="Low complexity" evidence="3">
    <location>
        <begin position="228"/>
        <end position="245"/>
    </location>
</feature>
<reference evidence="5 6" key="1">
    <citation type="journal article" date="2019" name="Sci. Rep.">
        <title>Comparative genomics of chytrid fungi reveal insights into the obligate biotrophic and pathogenic lifestyle of Synchytrium endobioticum.</title>
        <authorList>
            <person name="van de Vossenberg B.T.L.H."/>
            <person name="Warris S."/>
            <person name="Nguyen H.D.T."/>
            <person name="van Gent-Pelzer M.P.E."/>
            <person name="Joly D.L."/>
            <person name="van de Geest H.C."/>
            <person name="Bonants P.J.M."/>
            <person name="Smith D.S."/>
            <person name="Levesque C.A."/>
            <person name="van der Lee T.A.J."/>
        </authorList>
    </citation>
    <scope>NUCLEOTIDE SEQUENCE [LARGE SCALE GENOMIC DNA]</scope>
    <source>
        <strain evidence="5 6">MB42</strain>
    </source>
</reference>
<dbReference type="EMBL" id="QEAN01000140">
    <property type="protein sequence ID" value="TPX46259.1"/>
    <property type="molecule type" value="Genomic_DNA"/>
</dbReference>
<dbReference type="PRINTS" id="PR01573">
    <property type="entry name" value="SUPERTUBBY"/>
</dbReference>
<dbReference type="Gene3D" id="3.20.90.10">
    <property type="entry name" value="Tubby Protein, Chain A"/>
    <property type="match status" value="1"/>
</dbReference>
<feature type="domain" description="Tubby C-terminal" evidence="4">
    <location>
        <begin position="519"/>
        <end position="742"/>
    </location>
</feature>
<organism evidence="5 6">
    <name type="scientific">Synchytrium endobioticum</name>
    <dbReference type="NCBI Taxonomy" id="286115"/>
    <lineage>
        <taxon>Eukaryota</taxon>
        <taxon>Fungi</taxon>
        <taxon>Fungi incertae sedis</taxon>
        <taxon>Chytridiomycota</taxon>
        <taxon>Chytridiomycota incertae sedis</taxon>
        <taxon>Chytridiomycetes</taxon>
        <taxon>Synchytriales</taxon>
        <taxon>Synchytriaceae</taxon>
        <taxon>Synchytrium</taxon>
    </lineage>
</organism>
<feature type="region of interest" description="Disordered" evidence="3">
    <location>
        <begin position="488"/>
        <end position="512"/>
    </location>
</feature>
<dbReference type="Proteomes" id="UP000317494">
    <property type="component" value="Unassembled WGS sequence"/>
</dbReference>
<dbReference type="CDD" id="cd22289">
    <property type="entry name" value="RecQL4_SLD2_NTD"/>
    <property type="match status" value="1"/>
</dbReference>
<evidence type="ECO:0000259" key="4">
    <source>
        <dbReference type="Pfam" id="PF01167"/>
    </source>
</evidence>
<dbReference type="Pfam" id="PF01167">
    <property type="entry name" value="Tub"/>
    <property type="match status" value="1"/>
</dbReference>
<dbReference type="PANTHER" id="PTHR16517:SF7">
    <property type="entry name" value="PROTEIN KING TUBBY"/>
    <property type="match status" value="1"/>
</dbReference>
<feature type="compositionally biased region" description="Basic and acidic residues" evidence="3">
    <location>
        <begin position="70"/>
        <end position="89"/>
    </location>
</feature>